<feature type="transmembrane region" description="Helical" evidence="1">
    <location>
        <begin position="67"/>
        <end position="84"/>
    </location>
</feature>
<dbReference type="InterPro" id="IPR036890">
    <property type="entry name" value="HATPase_C_sf"/>
</dbReference>
<evidence type="ECO:0000313" key="3">
    <source>
        <dbReference type="EMBL" id="TSE10126.1"/>
    </source>
</evidence>
<dbReference type="GO" id="GO:0000155">
    <property type="term" value="F:phosphorelay sensor kinase activity"/>
    <property type="evidence" value="ECO:0007669"/>
    <property type="project" value="InterPro"/>
</dbReference>
<dbReference type="Proteomes" id="UP000318833">
    <property type="component" value="Unassembled WGS sequence"/>
</dbReference>
<dbReference type="OrthoDB" id="9809908at2"/>
<comment type="caution">
    <text evidence="3">The sequence shown here is derived from an EMBL/GenBank/DDBJ whole genome shotgun (WGS) entry which is preliminary data.</text>
</comment>
<keyword evidence="4" id="KW-1185">Reference proteome</keyword>
<evidence type="ECO:0000259" key="2">
    <source>
        <dbReference type="Pfam" id="PF06580"/>
    </source>
</evidence>
<dbReference type="Gene3D" id="3.30.565.10">
    <property type="entry name" value="Histidine kinase-like ATPase, C-terminal domain"/>
    <property type="match status" value="1"/>
</dbReference>
<keyword evidence="1" id="KW-0812">Transmembrane</keyword>
<dbReference type="SUPFAM" id="SSF55874">
    <property type="entry name" value="ATPase domain of HSP90 chaperone/DNA topoisomerase II/histidine kinase"/>
    <property type="match status" value="1"/>
</dbReference>
<keyword evidence="1" id="KW-0472">Membrane</keyword>
<dbReference type="Pfam" id="PF06580">
    <property type="entry name" value="His_kinase"/>
    <property type="match status" value="1"/>
</dbReference>
<protein>
    <recommendedName>
        <fullName evidence="2">Signal transduction histidine kinase internal region domain-containing protein</fullName>
    </recommendedName>
</protein>
<organism evidence="3 4">
    <name type="scientific">Aquimarina algiphila</name>
    <dbReference type="NCBI Taxonomy" id="2047982"/>
    <lineage>
        <taxon>Bacteria</taxon>
        <taxon>Pseudomonadati</taxon>
        <taxon>Bacteroidota</taxon>
        <taxon>Flavobacteriia</taxon>
        <taxon>Flavobacteriales</taxon>
        <taxon>Flavobacteriaceae</taxon>
        <taxon>Aquimarina</taxon>
    </lineage>
</organism>
<keyword evidence="1" id="KW-1133">Transmembrane helix</keyword>
<feature type="transmembrane region" description="Helical" evidence="1">
    <location>
        <begin position="90"/>
        <end position="110"/>
    </location>
</feature>
<evidence type="ECO:0000313" key="4">
    <source>
        <dbReference type="Proteomes" id="UP000318833"/>
    </source>
</evidence>
<dbReference type="PANTHER" id="PTHR34220:SF7">
    <property type="entry name" value="SENSOR HISTIDINE KINASE YPDA"/>
    <property type="match status" value="1"/>
</dbReference>
<feature type="transmembrane region" description="Helical" evidence="1">
    <location>
        <begin position="38"/>
        <end position="60"/>
    </location>
</feature>
<gene>
    <name evidence="3" type="ORF">FOF46_06260</name>
</gene>
<dbReference type="InterPro" id="IPR010559">
    <property type="entry name" value="Sig_transdc_His_kin_internal"/>
</dbReference>
<feature type="transmembrane region" description="Helical" evidence="1">
    <location>
        <begin position="217"/>
        <end position="234"/>
    </location>
</feature>
<feature type="transmembrane region" description="Helical" evidence="1">
    <location>
        <begin position="12"/>
        <end position="32"/>
    </location>
</feature>
<feature type="domain" description="Signal transduction histidine kinase internal region" evidence="2">
    <location>
        <begin position="250"/>
        <end position="328"/>
    </location>
</feature>
<reference evidence="3 4" key="1">
    <citation type="submission" date="2019-07" db="EMBL/GenBank/DDBJ databases">
        <title>The draft genome sequence of Aquimarina algiphila M91.</title>
        <authorList>
            <person name="Meng X."/>
        </authorList>
    </citation>
    <scope>NUCLEOTIDE SEQUENCE [LARGE SCALE GENOMIC DNA]</scope>
    <source>
        <strain evidence="3 4">M91</strain>
    </source>
</reference>
<accession>A0A554VP15</accession>
<dbReference type="PANTHER" id="PTHR34220">
    <property type="entry name" value="SENSOR HISTIDINE KINASE YPDA"/>
    <property type="match status" value="1"/>
</dbReference>
<feature type="transmembrane region" description="Helical" evidence="1">
    <location>
        <begin position="160"/>
        <end position="177"/>
    </location>
</feature>
<sequence length="436" mass="51563">MIGFLKKYRAIPFGFILLFFIIEGLKYVDFIRIDSEEILVNVLGFIFWGLVISIIVHAAFFHRKERIFYWMIASWTISLIGFMLGRLMDYRVLGISCMFLLFISSFYILWSWYLQKYKNKNTITLLKERKSILIKMIILAIIFIVMLIIDDYMRVPDNPITFSLLTLFWLGVFYILAPRFFQKYRLLIIGLYGGGLVLFYLVIAFLGTRTHSENLDLFIMFLFPIPLFIILWLYDQWKWFQNLKADKAKAELALLKQQVNPHFFFNTLNNLYGLAKRKSDDAPDLILKLSDIMRYVIYKGKESEVKLEEEIEYLENYIELQQIRHHEKVEITFNKDIQESDILIPPLLFIILLENAFKHGVDSLVKGAYVNINLEVSNRQIMFEVSNNYDKSAQSDSKGIGLENLKKRLEIIYNNAFTLDFDIQKETYNVRLTINI</sequence>
<feature type="transmembrane region" description="Helical" evidence="1">
    <location>
        <begin position="131"/>
        <end position="148"/>
    </location>
</feature>
<dbReference type="InterPro" id="IPR050640">
    <property type="entry name" value="Bact_2-comp_sensor_kinase"/>
</dbReference>
<feature type="transmembrane region" description="Helical" evidence="1">
    <location>
        <begin position="184"/>
        <end position="205"/>
    </location>
</feature>
<dbReference type="EMBL" id="VLNR01000009">
    <property type="protein sequence ID" value="TSE10126.1"/>
    <property type="molecule type" value="Genomic_DNA"/>
</dbReference>
<dbReference type="GO" id="GO:0016020">
    <property type="term" value="C:membrane"/>
    <property type="evidence" value="ECO:0007669"/>
    <property type="project" value="InterPro"/>
</dbReference>
<name>A0A554VP15_9FLAO</name>
<evidence type="ECO:0000256" key="1">
    <source>
        <dbReference type="SAM" id="Phobius"/>
    </source>
</evidence>
<dbReference type="RefSeq" id="WP_143915856.1">
    <property type="nucleotide sequence ID" value="NZ_CANMIK010000009.1"/>
</dbReference>
<proteinExistence type="predicted"/>
<dbReference type="AlphaFoldDB" id="A0A554VP15"/>